<dbReference type="GO" id="GO:0016020">
    <property type="term" value="C:membrane"/>
    <property type="evidence" value="ECO:0007669"/>
    <property type="project" value="UniProtKB-SubCell"/>
</dbReference>
<name>B2AP84_PODAN</name>
<gene>
    <name evidence="7" type="ORF">PODANS_7_440</name>
</gene>
<reference evidence="8" key="4">
    <citation type="submission" date="2014-09" db="EMBL/GenBank/DDBJ databases">
        <title>Maintaining two mating types: Structure of the mating type locus and its role in heterokaryosis in Podospora anserina.</title>
        <authorList>
            <person name="Grognet P."/>
            <person name="Bidard F."/>
            <person name="Kuchly C."/>
            <person name="Chan Ho Tong L."/>
            <person name="Coppin E."/>
            <person name="Ait Benkhali J."/>
            <person name="Couloux A."/>
            <person name="Wincker P."/>
            <person name="Debuchy R."/>
            <person name="Silar P."/>
        </authorList>
    </citation>
    <scope>NUCLEOTIDE SEQUENCE</scope>
</reference>
<reference evidence="7 9" key="1">
    <citation type="journal article" date="2008" name="Genome Biol.">
        <title>The genome sequence of the model ascomycete fungus Podospora anserina.</title>
        <authorList>
            <person name="Espagne E."/>
            <person name="Lespinet O."/>
            <person name="Malagnac F."/>
            <person name="Da Silva C."/>
            <person name="Jaillon O."/>
            <person name="Porcel B.M."/>
            <person name="Couloux A."/>
            <person name="Aury J.-M."/>
            <person name="Segurens B."/>
            <person name="Poulain J."/>
            <person name="Anthouard V."/>
            <person name="Grossetete S."/>
            <person name="Khalili H."/>
            <person name="Coppin E."/>
            <person name="Dequard-Chablat M."/>
            <person name="Picard M."/>
            <person name="Contamine V."/>
            <person name="Arnaise S."/>
            <person name="Bourdais A."/>
            <person name="Berteaux-Lecellier V."/>
            <person name="Gautheret D."/>
            <person name="de Vries R.P."/>
            <person name="Battaglia E."/>
            <person name="Coutinho P.M."/>
            <person name="Danchin E.G.J."/>
            <person name="Henrissat B."/>
            <person name="El Khoury R."/>
            <person name="Sainsard-Chanet A."/>
            <person name="Boivin A."/>
            <person name="Pinan-Lucarre B."/>
            <person name="Sellem C.H."/>
            <person name="Debuchy R."/>
            <person name="Wincker P."/>
            <person name="Weissenbach J."/>
            <person name="Silar P."/>
        </authorList>
    </citation>
    <scope>NUCLEOTIDE SEQUENCE [LARGE SCALE GENOMIC DNA]</scope>
    <source>
        <strain evidence="9">S / ATCC MYA-4624 / DSM 980 / FGSC 10383</strain>
        <strain evidence="7">S mat+</strain>
    </source>
</reference>
<protein>
    <submittedName>
        <fullName evidence="7">Podospora anserina S mat+ genomic DNA chromosome 7, supercontig 3</fullName>
    </submittedName>
    <submittedName>
        <fullName evidence="8">Transporter</fullName>
    </submittedName>
</protein>
<dbReference type="Pfam" id="PF07690">
    <property type="entry name" value="MFS_1"/>
    <property type="match status" value="1"/>
</dbReference>
<dbReference type="PANTHER" id="PTHR43791">
    <property type="entry name" value="PERMEASE-RELATED"/>
    <property type="match status" value="1"/>
</dbReference>
<keyword evidence="3 6" id="KW-0812">Transmembrane</keyword>
<keyword evidence="9" id="KW-1185">Reference proteome</keyword>
<dbReference type="KEGG" id="pan:PODANSg2543"/>
<feature type="transmembrane region" description="Helical" evidence="6">
    <location>
        <begin position="52"/>
        <end position="70"/>
    </location>
</feature>
<dbReference type="RefSeq" id="XP_001905517.1">
    <property type="nucleotide sequence ID" value="XM_001905482.1"/>
</dbReference>
<dbReference type="VEuPathDB" id="FungiDB:PODANS_7_440"/>
<dbReference type="eggNOG" id="KOG2533">
    <property type="taxonomic scope" value="Eukaryota"/>
</dbReference>
<dbReference type="PANTHER" id="PTHR43791:SF32">
    <property type="entry name" value="MAJOR FACILITATOR SUPERFAMILY (MFS) PROFILE DOMAIN-CONTAINING PROTEIN"/>
    <property type="match status" value="1"/>
</dbReference>
<evidence type="ECO:0000256" key="6">
    <source>
        <dbReference type="SAM" id="Phobius"/>
    </source>
</evidence>
<sequence length="270" mass="29849">MNLASALTDGFAERSNLDQDTINLGNQLLFLDTVVLEIPSNMILQKLGPRKWISSQILFFGLVGTLQILITNRADYLASRLCLGLAESGYIPRSINTISTWYTSRKCTRRVAVFFIGMFGENALSPLLASGILKLSGRHGLRDWQWLFLLEGLFSFCVRGLFFFLLPGSPGETKPLVGRGVWWYLVRKIGKSCRAAVVWKTVKHWRWPHFVSTFCIFSTWSPLTTCTPSIIMITANTLAAVGASPAPLLAFTLAAISDATNKRGLTVVAG</sequence>
<dbReference type="SUPFAM" id="SSF103473">
    <property type="entry name" value="MFS general substrate transporter"/>
    <property type="match status" value="1"/>
</dbReference>
<keyword evidence="2" id="KW-0813">Transport</keyword>
<dbReference type="AlphaFoldDB" id="B2AP84"/>
<evidence type="ECO:0000313" key="8">
    <source>
        <dbReference type="EMBL" id="CDP32818.1"/>
    </source>
</evidence>
<proteinExistence type="predicted"/>
<evidence type="ECO:0000256" key="1">
    <source>
        <dbReference type="ARBA" id="ARBA00004141"/>
    </source>
</evidence>
<feature type="transmembrane region" description="Helical" evidence="6">
    <location>
        <begin position="111"/>
        <end position="132"/>
    </location>
</feature>
<dbReference type="EMBL" id="CU633873">
    <property type="protein sequence ID" value="CAP65759.1"/>
    <property type="molecule type" value="Genomic_DNA"/>
</dbReference>
<feature type="transmembrane region" description="Helical" evidence="6">
    <location>
        <begin position="144"/>
        <end position="166"/>
    </location>
</feature>
<dbReference type="EMBL" id="FO904942">
    <property type="protein sequence ID" value="CDP32818.1"/>
    <property type="molecule type" value="Genomic_DNA"/>
</dbReference>
<evidence type="ECO:0000256" key="2">
    <source>
        <dbReference type="ARBA" id="ARBA00022448"/>
    </source>
</evidence>
<accession>B2AP84</accession>
<organism evidence="7">
    <name type="scientific">Podospora anserina (strain S / ATCC MYA-4624 / DSM 980 / FGSC 10383)</name>
    <name type="common">Pleurage anserina</name>
    <dbReference type="NCBI Taxonomy" id="515849"/>
    <lineage>
        <taxon>Eukaryota</taxon>
        <taxon>Fungi</taxon>
        <taxon>Dikarya</taxon>
        <taxon>Ascomycota</taxon>
        <taxon>Pezizomycotina</taxon>
        <taxon>Sordariomycetes</taxon>
        <taxon>Sordariomycetidae</taxon>
        <taxon>Sordariales</taxon>
        <taxon>Podosporaceae</taxon>
        <taxon>Podospora</taxon>
        <taxon>Podospora anserina</taxon>
    </lineage>
</organism>
<evidence type="ECO:0000256" key="3">
    <source>
        <dbReference type="ARBA" id="ARBA00022692"/>
    </source>
</evidence>
<dbReference type="STRING" id="515849.B2AP84"/>
<dbReference type="OrthoDB" id="2985014at2759"/>
<evidence type="ECO:0000313" key="7">
    <source>
        <dbReference type="EMBL" id="CAP65759.1"/>
    </source>
</evidence>
<evidence type="ECO:0000256" key="5">
    <source>
        <dbReference type="ARBA" id="ARBA00023136"/>
    </source>
</evidence>
<keyword evidence="5 6" id="KW-0472">Membrane</keyword>
<reference evidence="7" key="2">
    <citation type="submission" date="2008-07" db="EMBL/GenBank/DDBJ databases">
        <authorList>
            <person name="Genoscope - CEA"/>
        </authorList>
    </citation>
    <scope>NUCLEOTIDE SEQUENCE</scope>
    <source>
        <strain evidence="7">S mat+</strain>
    </source>
</reference>
<dbReference type="GeneID" id="6189643"/>
<dbReference type="InterPro" id="IPR036259">
    <property type="entry name" value="MFS_trans_sf"/>
</dbReference>
<keyword evidence="4 6" id="KW-1133">Transmembrane helix</keyword>
<dbReference type="HOGENOM" id="CLU_001265_2_0_1"/>
<comment type="subcellular location">
    <subcellularLocation>
        <location evidence="1">Membrane</location>
        <topology evidence="1">Multi-pass membrane protein</topology>
    </subcellularLocation>
</comment>
<reference evidence="9" key="3">
    <citation type="journal article" date="2014" name="Genetics">
        <title>Maintaining two mating types: Structure of the mating type locus and its role in heterokaryosis in Podospora anserina.</title>
        <authorList>
            <person name="Grognet P."/>
            <person name="Bidard F."/>
            <person name="Kuchly C."/>
            <person name="Tong L.C.H."/>
            <person name="Coppin E."/>
            <person name="Benkhali J.A."/>
            <person name="Couloux A."/>
            <person name="Wincker P."/>
            <person name="Debuchy R."/>
            <person name="Silar P."/>
        </authorList>
    </citation>
    <scope>GENOME REANNOTATION</scope>
    <source>
        <strain evidence="9">S / ATCC MYA-4624 / DSM 980 / FGSC 10383</strain>
    </source>
</reference>
<dbReference type="InterPro" id="IPR011701">
    <property type="entry name" value="MFS"/>
</dbReference>
<dbReference type="Proteomes" id="UP000001197">
    <property type="component" value="Chromosome 7"/>
</dbReference>
<dbReference type="Gene3D" id="1.20.1250.20">
    <property type="entry name" value="MFS general substrate transporter like domains"/>
    <property type="match status" value="1"/>
</dbReference>
<dbReference type="GO" id="GO:0022857">
    <property type="term" value="F:transmembrane transporter activity"/>
    <property type="evidence" value="ECO:0007669"/>
    <property type="project" value="InterPro"/>
</dbReference>
<evidence type="ECO:0000256" key="4">
    <source>
        <dbReference type="ARBA" id="ARBA00022989"/>
    </source>
</evidence>
<evidence type="ECO:0000313" key="9">
    <source>
        <dbReference type="Proteomes" id="UP000001197"/>
    </source>
</evidence>